<dbReference type="InterPro" id="IPR036047">
    <property type="entry name" value="F-box-like_dom_sf"/>
</dbReference>
<comment type="caution">
    <text evidence="2">The sequence shown here is derived from an EMBL/GenBank/DDBJ whole genome shotgun (WGS) entry which is preliminary data.</text>
</comment>
<dbReference type="AlphaFoldDB" id="A0A5M3MR51"/>
<feature type="region of interest" description="Disordered" evidence="1">
    <location>
        <begin position="1"/>
        <end position="35"/>
    </location>
</feature>
<keyword evidence="3" id="KW-1185">Reference proteome</keyword>
<dbReference type="KEGG" id="cput:CONPUDRAFT_73011"/>
<dbReference type="OMA" id="WKCAKLR"/>
<dbReference type="CDD" id="cd09917">
    <property type="entry name" value="F-box_SF"/>
    <property type="match status" value="1"/>
</dbReference>
<dbReference type="GeneID" id="19209065"/>
<proteinExistence type="predicted"/>
<protein>
    <recommendedName>
        <fullName evidence="4">F-box domain-containing protein</fullName>
    </recommendedName>
</protein>
<dbReference type="EMBL" id="JH711578">
    <property type="protein sequence ID" value="EIW81224.1"/>
    <property type="molecule type" value="Genomic_DNA"/>
</dbReference>
<evidence type="ECO:0008006" key="4">
    <source>
        <dbReference type="Google" id="ProtNLM"/>
    </source>
</evidence>
<gene>
    <name evidence="2" type="ORF">CONPUDRAFT_73011</name>
</gene>
<evidence type="ECO:0000256" key="1">
    <source>
        <dbReference type="SAM" id="MobiDB-lite"/>
    </source>
</evidence>
<reference evidence="3" key="1">
    <citation type="journal article" date="2012" name="Science">
        <title>The Paleozoic origin of enzymatic lignin decomposition reconstructed from 31 fungal genomes.</title>
        <authorList>
            <person name="Floudas D."/>
            <person name="Binder M."/>
            <person name="Riley R."/>
            <person name="Barry K."/>
            <person name="Blanchette R.A."/>
            <person name="Henrissat B."/>
            <person name="Martinez A.T."/>
            <person name="Otillar R."/>
            <person name="Spatafora J.W."/>
            <person name="Yadav J.S."/>
            <person name="Aerts A."/>
            <person name="Benoit I."/>
            <person name="Boyd A."/>
            <person name="Carlson A."/>
            <person name="Copeland A."/>
            <person name="Coutinho P.M."/>
            <person name="de Vries R.P."/>
            <person name="Ferreira P."/>
            <person name="Findley K."/>
            <person name="Foster B."/>
            <person name="Gaskell J."/>
            <person name="Glotzer D."/>
            <person name="Gorecki P."/>
            <person name="Heitman J."/>
            <person name="Hesse C."/>
            <person name="Hori C."/>
            <person name="Igarashi K."/>
            <person name="Jurgens J.A."/>
            <person name="Kallen N."/>
            <person name="Kersten P."/>
            <person name="Kohler A."/>
            <person name="Kuees U."/>
            <person name="Kumar T.K.A."/>
            <person name="Kuo A."/>
            <person name="LaButti K."/>
            <person name="Larrondo L.F."/>
            <person name="Lindquist E."/>
            <person name="Ling A."/>
            <person name="Lombard V."/>
            <person name="Lucas S."/>
            <person name="Lundell T."/>
            <person name="Martin R."/>
            <person name="McLaughlin D.J."/>
            <person name="Morgenstern I."/>
            <person name="Morin E."/>
            <person name="Murat C."/>
            <person name="Nagy L.G."/>
            <person name="Nolan M."/>
            <person name="Ohm R.A."/>
            <person name="Patyshakuliyeva A."/>
            <person name="Rokas A."/>
            <person name="Ruiz-Duenas F.J."/>
            <person name="Sabat G."/>
            <person name="Salamov A."/>
            <person name="Samejima M."/>
            <person name="Schmutz J."/>
            <person name="Slot J.C."/>
            <person name="St John F."/>
            <person name="Stenlid J."/>
            <person name="Sun H."/>
            <person name="Sun S."/>
            <person name="Syed K."/>
            <person name="Tsang A."/>
            <person name="Wiebenga A."/>
            <person name="Young D."/>
            <person name="Pisabarro A."/>
            <person name="Eastwood D.C."/>
            <person name="Martin F."/>
            <person name="Cullen D."/>
            <person name="Grigoriev I.V."/>
            <person name="Hibbett D.S."/>
        </authorList>
    </citation>
    <scope>NUCLEOTIDE SEQUENCE [LARGE SCALE GENOMIC DNA]</scope>
    <source>
        <strain evidence="3">RWD-64-598 SS2</strain>
    </source>
</reference>
<dbReference type="RefSeq" id="XP_007768302.1">
    <property type="nucleotide sequence ID" value="XM_007770112.1"/>
</dbReference>
<dbReference type="SUPFAM" id="SSF52047">
    <property type="entry name" value="RNI-like"/>
    <property type="match status" value="1"/>
</dbReference>
<dbReference type="Gene3D" id="3.80.10.10">
    <property type="entry name" value="Ribonuclease Inhibitor"/>
    <property type="match status" value="1"/>
</dbReference>
<organism evidence="2 3">
    <name type="scientific">Coniophora puteana (strain RWD-64-598)</name>
    <name type="common">Brown rot fungus</name>
    <dbReference type="NCBI Taxonomy" id="741705"/>
    <lineage>
        <taxon>Eukaryota</taxon>
        <taxon>Fungi</taxon>
        <taxon>Dikarya</taxon>
        <taxon>Basidiomycota</taxon>
        <taxon>Agaricomycotina</taxon>
        <taxon>Agaricomycetes</taxon>
        <taxon>Agaricomycetidae</taxon>
        <taxon>Boletales</taxon>
        <taxon>Coniophorineae</taxon>
        <taxon>Coniophoraceae</taxon>
        <taxon>Coniophora</taxon>
    </lineage>
</organism>
<name>A0A5M3MR51_CONPW</name>
<evidence type="ECO:0000313" key="2">
    <source>
        <dbReference type="EMBL" id="EIW81224.1"/>
    </source>
</evidence>
<accession>A0A5M3MR51</accession>
<dbReference type="SUPFAM" id="SSF81383">
    <property type="entry name" value="F-box domain"/>
    <property type="match status" value="1"/>
</dbReference>
<evidence type="ECO:0000313" key="3">
    <source>
        <dbReference type="Proteomes" id="UP000053558"/>
    </source>
</evidence>
<dbReference type="OrthoDB" id="3270296at2759"/>
<dbReference type="InterPro" id="IPR032675">
    <property type="entry name" value="LRR_dom_sf"/>
</dbReference>
<sequence length="612" mass="68536">MANPNSRSLQHKSRSQPAPLAKGRPRQRPAQSVDTNILSYDRTDPFYAINVLRKLLGSLPSRIGGCQFKLTPEEHKLTLGLLTIVEPFIGLSPSRRTITRQPTEILDGIMFYLDNKRDLLSLALACKRMHGVIFPRHFEYRVIRAKPSSLRVWNHLIVHRSLARNVRKLEIMDERSAEPEVVPSGIMTTDTDVESSDDELGMHVKQERLLVAAIAKMSSLRSFQWSCNHSPVAIDAVWPTLLKCQSISEVEINDNLVFSSRNVPLPKDPQRIPVMRDLKTVAVHSTRHIYGCAKNPQMARINGMLTSCPNLETLNIDYEHRRGQGQQKPTADEFFLCSRWSGLRSLSLVNLRCSTVHGLDAASTFFASHSNLEVLHLDFGGEIGSTNGGPRLTLEPNSLPKLRELHCNREVASIILSCPTDMPRPLEILRGVRLSNSPRDQPFLAGVKSVTSSLKRLELDGYNDIDDIKALVECAPKLTYLDIGKKTSEIAVQQPRRGDSSTKVSPANIASNVMEWGQVLESLSELVTFHGVKFFYEVSSLTLATLSSIHPASLAPSEQSRVRKNDQAASFLAYKCPKLRRLDHWDEATGKVIVLLREASDVKWDIRRSVKA</sequence>
<dbReference type="Proteomes" id="UP000053558">
    <property type="component" value="Unassembled WGS sequence"/>
</dbReference>